<dbReference type="OrthoDB" id="5425130at2759"/>
<protein>
    <submittedName>
        <fullName evidence="2">Uncharacterized protein</fullName>
    </submittedName>
</protein>
<feature type="region of interest" description="Disordered" evidence="1">
    <location>
        <begin position="62"/>
        <end position="171"/>
    </location>
</feature>
<feature type="compositionally biased region" description="Low complexity" evidence="1">
    <location>
        <begin position="773"/>
        <end position="788"/>
    </location>
</feature>
<feature type="compositionally biased region" description="Polar residues" evidence="1">
    <location>
        <begin position="118"/>
        <end position="131"/>
    </location>
</feature>
<feature type="region of interest" description="Disordered" evidence="1">
    <location>
        <begin position="228"/>
        <end position="264"/>
    </location>
</feature>
<comment type="caution">
    <text evidence="2">The sequence shown here is derived from an EMBL/GenBank/DDBJ whole genome shotgun (WGS) entry which is preliminary data.</text>
</comment>
<feature type="region of interest" description="Disordered" evidence="1">
    <location>
        <begin position="626"/>
        <end position="855"/>
    </location>
</feature>
<feature type="region of interest" description="Disordered" evidence="1">
    <location>
        <begin position="876"/>
        <end position="895"/>
    </location>
</feature>
<evidence type="ECO:0000313" key="3">
    <source>
        <dbReference type="Proteomes" id="UP000664169"/>
    </source>
</evidence>
<evidence type="ECO:0000256" key="1">
    <source>
        <dbReference type="SAM" id="MobiDB-lite"/>
    </source>
</evidence>
<proteinExistence type="predicted"/>
<feature type="compositionally biased region" description="Pro residues" evidence="1">
    <location>
        <begin position="806"/>
        <end position="815"/>
    </location>
</feature>
<feature type="compositionally biased region" description="Low complexity" evidence="1">
    <location>
        <begin position="816"/>
        <end position="825"/>
    </location>
</feature>
<feature type="compositionally biased region" description="Polar residues" evidence="1">
    <location>
        <begin position="626"/>
        <end position="637"/>
    </location>
</feature>
<feature type="compositionally biased region" description="Low complexity" evidence="1">
    <location>
        <begin position="459"/>
        <end position="489"/>
    </location>
</feature>
<feature type="compositionally biased region" description="Polar residues" evidence="1">
    <location>
        <begin position="288"/>
        <end position="302"/>
    </location>
</feature>
<feature type="compositionally biased region" description="Low complexity" evidence="1">
    <location>
        <begin position="70"/>
        <end position="92"/>
    </location>
</feature>
<dbReference type="Proteomes" id="UP000664169">
    <property type="component" value="Unassembled WGS sequence"/>
</dbReference>
<feature type="compositionally biased region" description="Low complexity" evidence="1">
    <location>
        <begin position="368"/>
        <end position="385"/>
    </location>
</feature>
<evidence type="ECO:0000313" key="2">
    <source>
        <dbReference type="EMBL" id="CAF9909702.1"/>
    </source>
</evidence>
<reference evidence="2" key="1">
    <citation type="submission" date="2021-03" db="EMBL/GenBank/DDBJ databases">
        <authorList>
            <person name="Tagirdzhanova G."/>
        </authorList>
    </citation>
    <scope>NUCLEOTIDE SEQUENCE</scope>
</reference>
<dbReference type="EMBL" id="CAJPDQ010000005">
    <property type="protein sequence ID" value="CAF9909702.1"/>
    <property type="molecule type" value="Genomic_DNA"/>
</dbReference>
<name>A0A8H3EPE9_9LECA</name>
<feature type="compositionally biased region" description="Polar residues" evidence="1">
    <location>
        <begin position="390"/>
        <end position="405"/>
    </location>
</feature>
<feature type="compositionally biased region" description="Pro residues" evidence="1">
    <location>
        <begin position="755"/>
        <end position="772"/>
    </location>
</feature>
<feature type="compositionally biased region" description="Low complexity" evidence="1">
    <location>
        <begin position="796"/>
        <end position="805"/>
    </location>
</feature>
<sequence>MSWQQGTMFSSTAQILEAYLEASPLSSATGSMRWTPSSATIMEAKLVDAKASNIRTYFDLASATTSPRTSLSDASPAASPASSHTAYSSETSSPKKAGSLEIRRRRLPQGTEPRVKNLSLTKSNGATNTQPAVKEVKPTSASSDYNRSPPMDSPAHLPPHIPPKSLARPAPQNSIEQKPIQLDQEKQWRNADLPNSSTTLSSAKFQAQTMPITKQPNLSTRLISLSKANPPAAGMRPKGNHQKTPSIASNKELPPNPPVEKSFLPQSDIIIGMSLSPPPEEREMLLPSTQYSQGKSKPSTGFTGLPSGPKGLPSGPKARTNIAVSRRPVPTGAISEEAHKKAVESNTVRPLPTEPAREMSPPRAVQKGLSRPGPALGSLSSGPSLRSRHQANASISSLTSATVSGPISLPDFQVHQRRESEDSQLSPRSHSRNESKAQTAGEMITIGIEAPRPRPSQDSLRSGSSSNVSRSTTPQSHRSASTAATSISSLPDVPEVRSPIVAPEIKPSHFNCYSSHRPLVASSNKQAPILCMACKEDSEEMWGCGWCHLRVCLGCKEALVEVGNDLRKMLDESAAGGLVIGKKRVPPPPFLYSNEPRDYNIETTSIRSNGSSGARLGPPREYANETMSVRSNGSSGSRLAPPRDYNSETMSVRSNGSAGARPGLPRQYSSETMSIRSNGSAGARSGPPRVQGPNYGPQQRPYIRQQRSMDSLQPRGPPRGPPYRPNGAPIPPPNRRGPPPPQQMRGGGPMDFIGMPPPPSMMNKQRPPPPSQNPYGQPNFQSNPYNNYRPPPPPSQQQQQNNFQPRPYPPQPPPNRRQGPGNSRPRLPPPSKRDFNDDDDGFMPPMVDLSLGAGEGPMAAGMRSYKQRGGVAKPIDQLLGLSSGPGMMGAYPSIR</sequence>
<feature type="compositionally biased region" description="Low complexity" evidence="1">
    <location>
        <begin position="304"/>
        <end position="317"/>
    </location>
</feature>
<accession>A0A8H3EPE9</accession>
<feature type="compositionally biased region" description="Polar residues" evidence="1">
    <location>
        <begin position="667"/>
        <end position="680"/>
    </location>
</feature>
<keyword evidence="3" id="KW-1185">Reference proteome</keyword>
<organism evidence="2 3">
    <name type="scientific">Gomphillus americanus</name>
    <dbReference type="NCBI Taxonomy" id="1940652"/>
    <lineage>
        <taxon>Eukaryota</taxon>
        <taxon>Fungi</taxon>
        <taxon>Dikarya</taxon>
        <taxon>Ascomycota</taxon>
        <taxon>Pezizomycotina</taxon>
        <taxon>Lecanoromycetes</taxon>
        <taxon>OSLEUM clade</taxon>
        <taxon>Ostropomycetidae</taxon>
        <taxon>Ostropales</taxon>
        <taxon>Graphidaceae</taxon>
        <taxon>Gomphilloideae</taxon>
        <taxon>Gomphillus</taxon>
    </lineage>
</organism>
<feature type="region of interest" description="Disordered" evidence="1">
    <location>
        <begin position="288"/>
        <end position="490"/>
    </location>
</feature>
<gene>
    <name evidence="2" type="ORF">GOMPHAMPRED_006844</name>
</gene>
<feature type="compositionally biased region" description="Polar residues" evidence="1">
    <location>
        <begin position="647"/>
        <end position="657"/>
    </location>
</feature>
<feature type="compositionally biased region" description="Pro residues" evidence="1">
    <location>
        <begin position="715"/>
        <end position="742"/>
    </location>
</feature>
<feature type="compositionally biased region" description="Low complexity" evidence="1">
    <location>
        <begin position="878"/>
        <end position="889"/>
    </location>
</feature>
<dbReference type="AlphaFoldDB" id="A0A8H3EPE9"/>